<dbReference type="InterPro" id="IPR017896">
    <property type="entry name" value="4Fe4S_Fe-S-bd"/>
</dbReference>
<dbReference type="InterPro" id="IPR003953">
    <property type="entry name" value="FAD-dep_OxRdtase_2_FAD-bd"/>
</dbReference>
<dbReference type="Pfam" id="PF00732">
    <property type="entry name" value="GMC_oxred_N"/>
    <property type="match status" value="1"/>
</dbReference>
<evidence type="ECO:0000256" key="2">
    <source>
        <dbReference type="ARBA" id="ARBA00022630"/>
    </source>
</evidence>
<name>A0ABS0ANA5_9GAMM</name>
<comment type="similarity">
    <text evidence="1">Belongs to the GMC oxidoreductase family.</text>
</comment>
<evidence type="ECO:0000256" key="1">
    <source>
        <dbReference type="ARBA" id="ARBA00010790"/>
    </source>
</evidence>
<dbReference type="Pfam" id="PF05199">
    <property type="entry name" value="GMC_oxred_C"/>
    <property type="match status" value="1"/>
</dbReference>
<organism evidence="6 7">
    <name type="scientific">Alloalcanivorax profundimaris</name>
    <dbReference type="NCBI Taxonomy" id="2735259"/>
    <lineage>
        <taxon>Bacteria</taxon>
        <taxon>Pseudomonadati</taxon>
        <taxon>Pseudomonadota</taxon>
        <taxon>Gammaproteobacteria</taxon>
        <taxon>Oceanospirillales</taxon>
        <taxon>Alcanivoracaceae</taxon>
        <taxon>Alloalcanivorax</taxon>
    </lineage>
</organism>
<keyword evidence="3" id="KW-0274">FAD</keyword>
<evidence type="ECO:0000256" key="4">
    <source>
        <dbReference type="ARBA" id="ARBA00023002"/>
    </source>
</evidence>
<comment type="caution">
    <text evidence="6">The sequence shown here is derived from an EMBL/GenBank/DDBJ whole genome shotgun (WGS) entry which is preliminary data.</text>
</comment>
<dbReference type="Gene3D" id="3.50.50.60">
    <property type="entry name" value="FAD/NAD(P)-binding domain"/>
    <property type="match status" value="2"/>
</dbReference>
<evidence type="ECO:0000313" key="6">
    <source>
        <dbReference type="EMBL" id="MBF5055617.1"/>
    </source>
</evidence>
<accession>A0ABS0ANA5</accession>
<dbReference type="EMBL" id="ARXX01000009">
    <property type="protein sequence ID" value="MBF5055617.1"/>
    <property type="molecule type" value="Genomic_DNA"/>
</dbReference>
<dbReference type="Proteomes" id="UP000662703">
    <property type="component" value="Unassembled WGS sequence"/>
</dbReference>
<keyword evidence="4" id="KW-0560">Oxidoreductase</keyword>
<dbReference type="PROSITE" id="PS51379">
    <property type="entry name" value="4FE4S_FER_2"/>
    <property type="match status" value="1"/>
</dbReference>
<keyword evidence="2" id="KW-0285">Flavoprotein</keyword>
<dbReference type="InterPro" id="IPR036188">
    <property type="entry name" value="FAD/NAD-bd_sf"/>
</dbReference>
<dbReference type="Pfam" id="PF00890">
    <property type="entry name" value="FAD_binding_2"/>
    <property type="match status" value="1"/>
</dbReference>
<dbReference type="PANTHER" id="PTHR46056:SF12">
    <property type="entry name" value="LONG-CHAIN-ALCOHOL OXIDASE"/>
    <property type="match status" value="1"/>
</dbReference>
<sequence>MPAQVEHFRWRQQITAARDCDEDLDLEADAVVIGSGAGGAAAAYELASRGLAVVIVEEGDYYDRSHFSGRLTEVVPKLYRAFGSNCATGNALIPVPVGRNVGGTTTINSGTCMRTPAAVREHWRARGLGDFSDAALAPWFEQVEAMLKVQPADPRHVGPIGDIIDQGAAALGFEARHPLRRNAEGCDGQGLCQFGCPTDAKQSTNVSYIPRALERGAFLFTGFRATRLERDGGRVTGVRARGRDGQGGTVRLRVRSRAVVVAMGTFFTPLFLRRQGIRNRHLGRHLTLHPAGVVNALFPDRDLANSRTIPQGFGVADLADQGLMFEGGTIPLAGHGLLSNLNGRDWVRFTESYPHTAYFGFMIRDTSEGRVRPGPHRDWPLIRYHLNRHDFRLFLRGVDTLARMYFAAGAREVLVPGPEGITRLKDLHQLEAFLRRPLKPRHFLITAYHPLGTARLGRDADDGVCDAEHRVFGQPGLYVMDGAAVPSSLGANPQVTIMTLAGRAAARLADRLQDPQGRKGQTGETRP</sequence>
<keyword evidence="7" id="KW-1185">Reference proteome</keyword>
<gene>
    <name evidence="6" type="ORF">Y5W_00911</name>
</gene>
<evidence type="ECO:0000259" key="5">
    <source>
        <dbReference type="PROSITE" id="PS51379"/>
    </source>
</evidence>
<dbReference type="InterPro" id="IPR000172">
    <property type="entry name" value="GMC_OxRdtase_N"/>
</dbReference>
<dbReference type="InterPro" id="IPR007867">
    <property type="entry name" value="GMC_OxRtase_C"/>
</dbReference>
<dbReference type="PANTHER" id="PTHR46056">
    <property type="entry name" value="LONG-CHAIN-ALCOHOL OXIDASE"/>
    <property type="match status" value="1"/>
</dbReference>
<protein>
    <recommendedName>
        <fullName evidence="5">4Fe-4S ferredoxin-type domain-containing protein</fullName>
    </recommendedName>
</protein>
<reference evidence="6 7" key="1">
    <citation type="submission" date="2012-09" db="EMBL/GenBank/DDBJ databases">
        <title>Genome Sequence of alkane-degrading Bacterium Alcanivorax sp. 521-1.</title>
        <authorList>
            <person name="Lai Q."/>
            <person name="Shao Z."/>
        </authorList>
    </citation>
    <scope>NUCLEOTIDE SEQUENCE [LARGE SCALE GENOMIC DNA]</scope>
    <source>
        <strain evidence="6 7">521-1</strain>
    </source>
</reference>
<evidence type="ECO:0000313" key="7">
    <source>
        <dbReference type="Proteomes" id="UP000662703"/>
    </source>
</evidence>
<proteinExistence type="inferred from homology"/>
<evidence type="ECO:0000256" key="3">
    <source>
        <dbReference type="ARBA" id="ARBA00022827"/>
    </source>
</evidence>
<feature type="domain" description="4Fe-4S ferredoxin-type" evidence="5">
    <location>
        <begin position="177"/>
        <end position="206"/>
    </location>
</feature>
<dbReference type="SUPFAM" id="SSF51905">
    <property type="entry name" value="FAD/NAD(P)-binding domain"/>
    <property type="match status" value="1"/>
</dbReference>